<evidence type="ECO:0000256" key="4">
    <source>
        <dbReference type="ARBA" id="ARBA00013208"/>
    </source>
</evidence>
<feature type="domain" description="Peptidase S26" evidence="6">
    <location>
        <begin position="102"/>
        <end position="140"/>
    </location>
</feature>
<dbReference type="SUPFAM" id="SSF51306">
    <property type="entry name" value="LexA/Signal peptidase"/>
    <property type="match status" value="1"/>
</dbReference>
<keyword evidence="8" id="KW-1185">Reference proteome</keyword>
<evidence type="ECO:0000313" key="7">
    <source>
        <dbReference type="EMBL" id="MFD0284966.1"/>
    </source>
</evidence>
<comment type="catalytic activity">
    <reaction evidence="1">
        <text>Cleavage of hydrophobic, N-terminal signal or leader sequences from secreted and periplasmic proteins.</text>
        <dbReference type="EC" id="3.4.21.89"/>
    </reaction>
</comment>
<dbReference type="Pfam" id="PF10502">
    <property type="entry name" value="Peptidase_S26"/>
    <property type="match status" value="2"/>
</dbReference>
<organism evidence="7 8">
    <name type="scientific">Streptomyces lutosisoli</name>
    <dbReference type="NCBI Taxonomy" id="2665721"/>
    <lineage>
        <taxon>Bacteria</taxon>
        <taxon>Bacillati</taxon>
        <taxon>Actinomycetota</taxon>
        <taxon>Actinomycetes</taxon>
        <taxon>Kitasatosporales</taxon>
        <taxon>Streptomycetaceae</taxon>
        <taxon>Streptomyces</taxon>
    </lineage>
</organism>
<gene>
    <name evidence="7" type="ORF">ACFQZP_25480</name>
</gene>
<dbReference type="EC" id="3.4.21.89" evidence="4"/>
<dbReference type="PRINTS" id="PR00727">
    <property type="entry name" value="LEADERPTASE"/>
</dbReference>
<dbReference type="InterPro" id="IPR000223">
    <property type="entry name" value="Pept_S26A_signal_pept_1"/>
</dbReference>
<dbReference type="CDD" id="cd06530">
    <property type="entry name" value="S26_SPase_I"/>
    <property type="match status" value="1"/>
</dbReference>
<comment type="subcellular location">
    <subcellularLocation>
        <location evidence="2">Cell membrane</location>
        <topology evidence="2">Single-pass type II membrane protein</topology>
    </subcellularLocation>
</comment>
<dbReference type="Gene3D" id="2.10.109.10">
    <property type="entry name" value="Umud Fragment, subunit A"/>
    <property type="match status" value="1"/>
</dbReference>
<reference evidence="8" key="1">
    <citation type="journal article" date="2019" name="Int. J. Syst. Evol. Microbiol.">
        <title>The Global Catalogue of Microorganisms (GCM) 10K type strain sequencing project: providing services to taxonomists for standard genome sequencing and annotation.</title>
        <authorList>
            <consortium name="The Broad Institute Genomics Platform"/>
            <consortium name="The Broad Institute Genome Sequencing Center for Infectious Disease"/>
            <person name="Wu L."/>
            <person name="Ma J."/>
        </authorList>
    </citation>
    <scope>NUCLEOTIDE SEQUENCE [LARGE SCALE GENOMIC DNA]</scope>
    <source>
        <strain evidence="8">CGMCC 4.7198</strain>
    </source>
</reference>
<sequence length="152" mass="16877">MIVTLCALAAAGTVLYVRRRTLVITVKGVSMRPTLRAGDVLIGRRVRVRRLRAGQIVVVEKPNPDEDWQSWSWPERSRHLMIKRLAALPGEPVPAVARDRLGTGAVPPGAVVVLGDNLEESVDSREIGYFPLERVVGVALRTYRRSSGDMRR</sequence>
<dbReference type="EMBL" id="JBHTEC010000001">
    <property type="protein sequence ID" value="MFD0284966.1"/>
    <property type="molecule type" value="Genomic_DNA"/>
</dbReference>
<dbReference type="PANTHER" id="PTHR43390">
    <property type="entry name" value="SIGNAL PEPTIDASE I"/>
    <property type="match status" value="1"/>
</dbReference>
<protein>
    <recommendedName>
        <fullName evidence="4">signal peptidase I</fullName>
        <ecNumber evidence="4">3.4.21.89</ecNumber>
    </recommendedName>
</protein>
<comment type="similarity">
    <text evidence="3">Belongs to the peptidase S26 family.</text>
</comment>
<keyword evidence="5" id="KW-0378">Hydrolase</keyword>
<proteinExistence type="inferred from homology"/>
<feature type="domain" description="Peptidase S26" evidence="6">
    <location>
        <begin position="14"/>
        <end position="94"/>
    </location>
</feature>
<dbReference type="InterPro" id="IPR019758">
    <property type="entry name" value="Pept_S26A_signal_pept_1_CS"/>
</dbReference>
<evidence type="ECO:0000256" key="1">
    <source>
        <dbReference type="ARBA" id="ARBA00000677"/>
    </source>
</evidence>
<evidence type="ECO:0000259" key="6">
    <source>
        <dbReference type="Pfam" id="PF10502"/>
    </source>
</evidence>
<comment type="caution">
    <text evidence="7">The sequence shown here is derived from an EMBL/GenBank/DDBJ whole genome shotgun (WGS) entry which is preliminary data.</text>
</comment>
<dbReference type="PANTHER" id="PTHR43390:SF1">
    <property type="entry name" value="CHLOROPLAST PROCESSING PEPTIDASE"/>
    <property type="match status" value="1"/>
</dbReference>
<evidence type="ECO:0000256" key="5">
    <source>
        <dbReference type="ARBA" id="ARBA00022801"/>
    </source>
</evidence>
<evidence type="ECO:0000256" key="3">
    <source>
        <dbReference type="ARBA" id="ARBA00009370"/>
    </source>
</evidence>
<name>A0ABW2VPJ4_9ACTN</name>
<dbReference type="PROSITE" id="PS00761">
    <property type="entry name" value="SPASE_I_3"/>
    <property type="match status" value="1"/>
</dbReference>
<accession>A0ABW2VPJ4</accession>
<dbReference type="RefSeq" id="WP_381261949.1">
    <property type="nucleotide sequence ID" value="NZ_JBHTBI010000057.1"/>
</dbReference>
<evidence type="ECO:0000313" key="8">
    <source>
        <dbReference type="Proteomes" id="UP001596957"/>
    </source>
</evidence>
<dbReference type="InterPro" id="IPR036286">
    <property type="entry name" value="LexA/Signal_pep-like_sf"/>
</dbReference>
<dbReference type="Proteomes" id="UP001596957">
    <property type="component" value="Unassembled WGS sequence"/>
</dbReference>
<dbReference type="InterPro" id="IPR019533">
    <property type="entry name" value="Peptidase_S26"/>
</dbReference>
<evidence type="ECO:0000256" key="2">
    <source>
        <dbReference type="ARBA" id="ARBA00004401"/>
    </source>
</evidence>